<evidence type="ECO:0000313" key="2">
    <source>
        <dbReference type="EMBL" id="KAJ5389124.1"/>
    </source>
</evidence>
<reference evidence="2" key="1">
    <citation type="submission" date="2022-11" db="EMBL/GenBank/DDBJ databases">
        <authorList>
            <person name="Petersen C."/>
        </authorList>
    </citation>
    <scope>NUCLEOTIDE SEQUENCE</scope>
    <source>
        <strain evidence="2">IBT 29864</strain>
    </source>
</reference>
<reference evidence="2" key="2">
    <citation type="journal article" date="2023" name="IMA Fungus">
        <title>Comparative genomic study of the Penicillium genus elucidates a diverse pangenome and 15 lateral gene transfer events.</title>
        <authorList>
            <person name="Petersen C."/>
            <person name="Sorensen T."/>
            <person name="Nielsen M.R."/>
            <person name="Sondergaard T.E."/>
            <person name="Sorensen J.L."/>
            <person name="Fitzpatrick D.A."/>
            <person name="Frisvad J.C."/>
            <person name="Nielsen K.L."/>
        </authorList>
    </citation>
    <scope>NUCLEOTIDE SEQUENCE</scope>
    <source>
        <strain evidence="2">IBT 29864</strain>
    </source>
</reference>
<accession>A0A9W9VTU9</accession>
<keyword evidence="1" id="KW-0812">Transmembrane</keyword>
<feature type="transmembrane region" description="Helical" evidence="1">
    <location>
        <begin position="12"/>
        <end position="36"/>
    </location>
</feature>
<proteinExistence type="predicted"/>
<comment type="caution">
    <text evidence="2">The sequence shown here is derived from an EMBL/GenBank/DDBJ whole genome shotgun (WGS) entry which is preliminary data.</text>
</comment>
<protein>
    <submittedName>
        <fullName evidence="2">Uncharacterized protein</fullName>
    </submittedName>
</protein>
<feature type="transmembrane region" description="Helical" evidence="1">
    <location>
        <begin position="196"/>
        <end position="221"/>
    </location>
</feature>
<gene>
    <name evidence="2" type="ORF">N7496_000192</name>
</gene>
<dbReference type="GeneID" id="81432300"/>
<name>A0A9W9VTU9_9EURO</name>
<dbReference type="EMBL" id="JAPZBS010000001">
    <property type="protein sequence ID" value="KAJ5389124.1"/>
    <property type="molecule type" value="Genomic_DNA"/>
</dbReference>
<keyword evidence="1" id="KW-1133">Transmembrane helix</keyword>
<dbReference type="AlphaFoldDB" id="A0A9W9VTU9"/>
<feature type="transmembrane region" description="Helical" evidence="1">
    <location>
        <begin position="163"/>
        <end position="184"/>
    </location>
</feature>
<evidence type="ECO:0000313" key="3">
    <source>
        <dbReference type="Proteomes" id="UP001147782"/>
    </source>
</evidence>
<keyword evidence="3" id="KW-1185">Reference proteome</keyword>
<feature type="transmembrane region" description="Helical" evidence="1">
    <location>
        <begin position="233"/>
        <end position="256"/>
    </location>
</feature>
<evidence type="ECO:0000256" key="1">
    <source>
        <dbReference type="SAM" id="Phobius"/>
    </source>
</evidence>
<feature type="transmembrane region" description="Helical" evidence="1">
    <location>
        <begin position="117"/>
        <end position="143"/>
    </location>
</feature>
<organism evidence="2 3">
    <name type="scientific">Penicillium cataractarum</name>
    <dbReference type="NCBI Taxonomy" id="2100454"/>
    <lineage>
        <taxon>Eukaryota</taxon>
        <taxon>Fungi</taxon>
        <taxon>Dikarya</taxon>
        <taxon>Ascomycota</taxon>
        <taxon>Pezizomycotina</taxon>
        <taxon>Eurotiomycetes</taxon>
        <taxon>Eurotiomycetidae</taxon>
        <taxon>Eurotiales</taxon>
        <taxon>Aspergillaceae</taxon>
        <taxon>Penicillium</taxon>
    </lineage>
</organism>
<dbReference type="Proteomes" id="UP001147782">
    <property type="component" value="Unassembled WGS sequence"/>
</dbReference>
<keyword evidence="1" id="KW-0472">Membrane</keyword>
<feature type="transmembrane region" description="Helical" evidence="1">
    <location>
        <begin position="56"/>
        <end position="75"/>
    </location>
</feature>
<dbReference type="RefSeq" id="XP_056559852.1">
    <property type="nucleotide sequence ID" value="XM_056693123.1"/>
</dbReference>
<feature type="transmembrane region" description="Helical" evidence="1">
    <location>
        <begin position="81"/>
        <end position="105"/>
    </location>
</feature>
<dbReference type="OrthoDB" id="4504921at2759"/>
<sequence>MTLNWKIRGTITYASIALDGLLFFLLLGLTVATWVLHRQRRFNLDVLPTKTLIGSLVAWALAECFWAVSLAFGYLLLPSEFFYDLGITVLFYVFYALLHGLVEVTTGTKNGYPKTKLFHWGLVGIIAVAGIVEWVLYVMTVVYASNFEFWSMVWKITDTASMIIRWLVSWEILAWSIVLVIKTVKLRADVMVPSLLYAVACVFFCVNWFTWTCFDIVSYVVLQYTMSNTGVNAIRIVQVIMCACWYPSILICCLRWGMIHRGLVDRELINEVKWPSSGAVEADSGIPTMEVDSKPIVEVDSSNHIVEAAESRPVAELDSRPVPDRTLNV</sequence>